<evidence type="ECO:0000313" key="3">
    <source>
        <dbReference type="Proteomes" id="UP001054902"/>
    </source>
</evidence>
<dbReference type="Gene3D" id="1.25.40.430">
    <property type="match status" value="1"/>
</dbReference>
<name>A0AAD3CLL3_9STRA</name>
<dbReference type="Proteomes" id="UP001054902">
    <property type="component" value="Unassembled WGS sequence"/>
</dbReference>
<feature type="domain" description="BUB1 N-terminal" evidence="1">
    <location>
        <begin position="1"/>
        <end position="119"/>
    </location>
</feature>
<evidence type="ECO:0000313" key="2">
    <source>
        <dbReference type="EMBL" id="GFH48327.1"/>
    </source>
</evidence>
<dbReference type="AlphaFoldDB" id="A0AAD3CLL3"/>
<dbReference type="PROSITE" id="PS51489">
    <property type="entry name" value="BUB1_N"/>
    <property type="match status" value="1"/>
</dbReference>
<dbReference type="EMBL" id="BLLK01000027">
    <property type="protein sequence ID" value="GFH48327.1"/>
    <property type="molecule type" value="Genomic_DNA"/>
</dbReference>
<dbReference type="InterPro" id="IPR013212">
    <property type="entry name" value="Mad3/Bub1_I"/>
</dbReference>
<comment type="caution">
    <text evidence="2">The sequence shown here is derived from an EMBL/GenBank/DDBJ whole genome shotgun (WGS) entry which is preliminary data.</text>
</comment>
<keyword evidence="3" id="KW-1185">Reference proteome</keyword>
<gene>
    <name evidence="2" type="ORF">CTEN210_04803</name>
</gene>
<dbReference type="Pfam" id="PF08311">
    <property type="entry name" value="Mad3_BUB1_I"/>
    <property type="match status" value="1"/>
</dbReference>
<proteinExistence type="predicted"/>
<organism evidence="2 3">
    <name type="scientific">Chaetoceros tenuissimus</name>
    <dbReference type="NCBI Taxonomy" id="426638"/>
    <lineage>
        <taxon>Eukaryota</taxon>
        <taxon>Sar</taxon>
        <taxon>Stramenopiles</taxon>
        <taxon>Ochrophyta</taxon>
        <taxon>Bacillariophyta</taxon>
        <taxon>Coscinodiscophyceae</taxon>
        <taxon>Chaetocerotophycidae</taxon>
        <taxon>Chaetocerotales</taxon>
        <taxon>Chaetocerotaceae</taxon>
        <taxon>Chaetoceros</taxon>
    </lineage>
</organism>
<reference evidence="2 3" key="1">
    <citation type="journal article" date="2021" name="Sci. Rep.">
        <title>The genome of the diatom Chaetoceros tenuissimus carries an ancient integrated fragment of an extant virus.</title>
        <authorList>
            <person name="Hongo Y."/>
            <person name="Kimura K."/>
            <person name="Takaki Y."/>
            <person name="Yoshida Y."/>
            <person name="Baba S."/>
            <person name="Kobayashi G."/>
            <person name="Nagasaki K."/>
            <person name="Hano T."/>
            <person name="Tomaru Y."/>
        </authorList>
    </citation>
    <scope>NUCLEOTIDE SEQUENCE [LARGE SCALE GENOMIC DNA]</scope>
    <source>
        <strain evidence="2 3">NIES-3715</strain>
    </source>
</reference>
<sequence length="139" mass="16590">MPSYENDTEFVKVLIHYAKLCQDPLKEFQFACECRVGREMAMFWMSWTWFAEKAKDYRLTLKLFEQSLTCVKGEKMTVVKERFACFKLRMRDLGIDLYSLRNDVKEKVQTTQTPHSRRSSKMHKVSYTEIRDFHVALAL</sequence>
<evidence type="ECO:0000259" key="1">
    <source>
        <dbReference type="PROSITE" id="PS51489"/>
    </source>
</evidence>
<accession>A0AAD3CLL3</accession>
<protein>
    <recommendedName>
        <fullName evidence="1">BUB1 N-terminal domain-containing protein</fullName>
    </recommendedName>
</protein>